<dbReference type="STRING" id="1802758.A3A96_02240"/>
<feature type="region of interest" description="Disordered" evidence="1">
    <location>
        <begin position="1"/>
        <end position="35"/>
    </location>
</feature>
<evidence type="ECO:0000313" key="3">
    <source>
        <dbReference type="Proteomes" id="UP000177707"/>
    </source>
</evidence>
<protein>
    <submittedName>
        <fullName evidence="2">Uncharacterized protein</fullName>
    </submittedName>
</protein>
<reference evidence="2 3" key="1">
    <citation type="journal article" date="2016" name="Nat. Commun.">
        <title>Thousands of microbial genomes shed light on interconnected biogeochemical processes in an aquifer system.</title>
        <authorList>
            <person name="Anantharaman K."/>
            <person name="Brown C.T."/>
            <person name="Hug L.A."/>
            <person name="Sharon I."/>
            <person name="Castelle C.J."/>
            <person name="Probst A.J."/>
            <person name="Thomas B.C."/>
            <person name="Singh A."/>
            <person name="Wilkins M.J."/>
            <person name="Karaoz U."/>
            <person name="Brodie E.L."/>
            <person name="Williams K.H."/>
            <person name="Hubbard S.S."/>
            <person name="Banfield J.F."/>
        </authorList>
    </citation>
    <scope>NUCLEOTIDE SEQUENCE [LARGE SCALE GENOMIC DNA]</scope>
</reference>
<dbReference type="EMBL" id="MHWB01000005">
    <property type="protein sequence ID" value="OHB02253.1"/>
    <property type="molecule type" value="Genomic_DNA"/>
</dbReference>
<evidence type="ECO:0000313" key="2">
    <source>
        <dbReference type="EMBL" id="OHB02253.1"/>
    </source>
</evidence>
<evidence type="ECO:0000256" key="1">
    <source>
        <dbReference type="SAM" id="MobiDB-lite"/>
    </source>
</evidence>
<dbReference type="Proteomes" id="UP000177707">
    <property type="component" value="Unassembled WGS sequence"/>
</dbReference>
<proteinExistence type="predicted"/>
<accession>A0A1G2TYK9</accession>
<comment type="caution">
    <text evidence="2">The sequence shown here is derived from an EMBL/GenBank/DDBJ whole genome shotgun (WGS) entry which is preliminary data.</text>
</comment>
<gene>
    <name evidence="2" type="ORF">A3A96_02240</name>
</gene>
<sequence>MGFFNGKSEGSKNTDGAGHIANPISTGEFAGEDQEGVDMGMQLKRLNEQLKKAREDTDNGKNPEIPIAELEEMIENLRAQMPFGGNK</sequence>
<organism evidence="2 3">
    <name type="scientific">Candidatus Zambryskibacteria bacterium RIFCSPLOWO2_01_FULL_39_39</name>
    <dbReference type="NCBI Taxonomy" id="1802758"/>
    <lineage>
        <taxon>Bacteria</taxon>
        <taxon>Candidatus Zambryskiibacteriota</taxon>
    </lineage>
</organism>
<name>A0A1G2TYK9_9BACT</name>
<dbReference type="AlphaFoldDB" id="A0A1G2TYK9"/>